<dbReference type="EMBL" id="CAJVPI010003780">
    <property type="protein sequence ID" value="CAG8662219.1"/>
    <property type="molecule type" value="Genomic_DNA"/>
</dbReference>
<evidence type="ECO:0000313" key="2">
    <source>
        <dbReference type="Proteomes" id="UP000789739"/>
    </source>
</evidence>
<feature type="non-terminal residue" evidence="1">
    <location>
        <position position="131"/>
    </location>
</feature>
<evidence type="ECO:0000313" key="1">
    <source>
        <dbReference type="EMBL" id="CAG8662219.1"/>
    </source>
</evidence>
<reference evidence="1" key="1">
    <citation type="submission" date="2021-06" db="EMBL/GenBank/DDBJ databases">
        <authorList>
            <person name="Kallberg Y."/>
            <person name="Tangrot J."/>
            <person name="Rosling A."/>
        </authorList>
    </citation>
    <scope>NUCLEOTIDE SEQUENCE</scope>
    <source>
        <strain evidence="1">BR232B</strain>
    </source>
</reference>
<organism evidence="1 2">
    <name type="scientific">Paraglomus brasilianum</name>
    <dbReference type="NCBI Taxonomy" id="144538"/>
    <lineage>
        <taxon>Eukaryota</taxon>
        <taxon>Fungi</taxon>
        <taxon>Fungi incertae sedis</taxon>
        <taxon>Mucoromycota</taxon>
        <taxon>Glomeromycotina</taxon>
        <taxon>Glomeromycetes</taxon>
        <taxon>Paraglomerales</taxon>
        <taxon>Paraglomeraceae</taxon>
        <taxon>Paraglomus</taxon>
    </lineage>
</organism>
<accession>A0A9N9E715</accession>
<dbReference type="Gene3D" id="3.20.20.80">
    <property type="entry name" value="Glycosidases"/>
    <property type="match status" value="1"/>
</dbReference>
<dbReference type="Proteomes" id="UP000789739">
    <property type="component" value="Unassembled WGS sequence"/>
</dbReference>
<keyword evidence="2" id="KW-1185">Reference proteome</keyword>
<gene>
    <name evidence="1" type="ORF">PBRASI_LOCUS10846</name>
</gene>
<dbReference type="OrthoDB" id="406631at2759"/>
<comment type="caution">
    <text evidence="1">The sequence shown here is derived from an EMBL/GenBank/DDBJ whole genome shotgun (WGS) entry which is preliminary data.</text>
</comment>
<protein>
    <submittedName>
        <fullName evidence="1">7198_t:CDS:1</fullName>
    </submittedName>
</protein>
<proteinExistence type="predicted"/>
<dbReference type="AlphaFoldDB" id="A0A9N9E715"/>
<sequence>MAGSKEEPKVYDESVFEDSQTSGNSLVALHNTYLLMRFHTSPILYPASQPLSPSRLTSIPTLPSILLASHFTSITSGQSSDGETPLKRNYTRKILEESARIIKDLDANHLVTTGAEGKNGKDWKCASAAIL</sequence>
<name>A0A9N9E715_9GLOM</name>